<sequence>MLEEAVLHRPCGGPRILRDQLAHLLEAARQRHVEVQILPTAVTDHAAAEGPFTLLEPVGAHATVARTGGRLTTNRTTVRTLQQRYAALRAQAHSPAASRTLVENALGALRAI</sequence>
<dbReference type="Pfam" id="PF19054">
    <property type="entry name" value="DUF5753"/>
    <property type="match status" value="1"/>
</dbReference>
<gene>
    <name evidence="2" type="ORF">CUT44_28880</name>
</gene>
<accession>A0A2M8LQQ0</accession>
<dbReference type="EMBL" id="PGGW01000069">
    <property type="protein sequence ID" value="PJE94284.1"/>
    <property type="molecule type" value="Genomic_DNA"/>
</dbReference>
<proteinExistence type="predicted"/>
<dbReference type="InterPro" id="IPR043917">
    <property type="entry name" value="DUF5753"/>
</dbReference>
<keyword evidence="3" id="KW-1185">Reference proteome</keyword>
<dbReference type="Proteomes" id="UP000230407">
    <property type="component" value="Unassembled WGS sequence"/>
</dbReference>
<comment type="caution">
    <text evidence="2">The sequence shown here is derived from an EMBL/GenBank/DDBJ whole genome shotgun (WGS) entry which is preliminary data.</text>
</comment>
<feature type="domain" description="DUF5753" evidence="1">
    <location>
        <begin position="2"/>
        <end position="103"/>
    </location>
</feature>
<name>A0A2M8LQQ0_9ACTN</name>
<evidence type="ECO:0000313" key="3">
    <source>
        <dbReference type="Proteomes" id="UP000230407"/>
    </source>
</evidence>
<dbReference type="AlphaFoldDB" id="A0A2M8LQQ0"/>
<protein>
    <recommendedName>
        <fullName evidence="1">DUF5753 domain-containing protein</fullName>
    </recommendedName>
</protein>
<evidence type="ECO:0000313" key="2">
    <source>
        <dbReference type="EMBL" id="PJE94284.1"/>
    </source>
</evidence>
<reference evidence="2 3" key="1">
    <citation type="submission" date="2017-11" db="EMBL/GenBank/DDBJ databases">
        <title>Streptomyces carmine sp. nov., a novel actinomycete isolated from Sophora alopecuroides in Xinjiang, China.</title>
        <authorList>
            <person name="Wang Y."/>
            <person name="Luo X."/>
            <person name="Wan C."/>
            <person name="Zhang L."/>
        </authorList>
    </citation>
    <scope>NUCLEOTIDE SEQUENCE [LARGE SCALE GENOMIC DNA]</scope>
    <source>
        <strain evidence="2 3">TRM SA0054</strain>
    </source>
</reference>
<organism evidence="2 3">
    <name type="scientific">Streptomyces carminius</name>
    <dbReference type="NCBI Taxonomy" id="2665496"/>
    <lineage>
        <taxon>Bacteria</taxon>
        <taxon>Bacillati</taxon>
        <taxon>Actinomycetota</taxon>
        <taxon>Actinomycetes</taxon>
        <taxon>Kitasatosporales</taxon>
        <taxon>Streptomycetaceae</taxon>
        <taxon>Streptomyces</taxon>
    </lineage>
</organism>
<evidence type="ECO:0000259" key="1">
    <source>
        <dbReference type="Pfam" id="PF19054"/>
    </source>
</evidence>